<keyword evidence="2 5" id="KW-0812">Transmembrane</keyword>
<keyword evidence="4 5" id="KW-0472">Membrane</keyword>
<feature type="transmembrane region" description="Helical" evidence="5">
    <location>
        <begin position="142"/>
        <end position="160"/>
    </location>
</feature>
<dbReference type="GO" id="GO:0034257">
    <property type="term" value="F:nicotinamide riboside transmembrane transporter activity"/>
    <property type="evidence" value="ECO:0007669"/>
    <property type="project" value="InterPro"/>
</dbReference>
<proteinExistence type="predicted"/>
<comment type="subcellular location">
    <subcellularLocation>
        <location evidence="1">Membrane</location>
        <topology evidence="1">Multi-pass membrane protein</topology>
    </subcellularLocation>
</comment>
<accession>A0A2S7I3T5</accession>
<evidence type="ECO:0000256" key="3">
    <source>
        <dbReference type="ARBA" id="ARBA00022989"/>
    </source>
</evidence>
<feature type="transmembrane region" description="Helical" evidence="5">
    <location>
        <begin position="113"/>
        <end position="130"/>
    </location>
</feature>
<dbReference type="EMBL" id="PTPZ01000005">
    <property type="protein sequence ID" value="PPZ91240.1"/>
    <property type="molecule type" value="Genomic_DNA"/>
</dbReference>
<organism evidence="6 7">
    <name type="scientific">Cloacibacterium normanense</name>
    <dbReference type="NCBI Taxonomy" id="237258"/>
    <lineage>
        <taxon>Bacteria</taxon>
        <taxon>Pseudomonadati</taxon>
        <taxon>Bacteroidota</taxon>
        <taxon>Flavobacteriia</taxon>
        <taxon>Flavobacteriales</taxon>
        <taxon>Weeksellaceae</taxon>
    </lineage>
</organism>
<evidence type="ECO:0000256" key="1">
    <source>
        <dbReference type="ARBA" id="ARBA00004141"/>
    </source>
</evidence>
<evidence type="ECO:0000313" key="6">
    <source>
        <dbReference type="EMBL" id="PPZ91240.1"/>
    </source>
</evidence>
<evidence type="ECO:0000256" key="5">
    <source>
        <dbReference type="SAM" id="Phobius"/>
    </source>
</evidence>
<reference evidence="6 7" key="1">
    <citation type="submission" date="2018-02" db="EMBL/GenBank/DDBJ databases">
        <title>Draft genome sequence of bacterial isolates from marine environment.</title>
        <authorList>
            <person name="Singh S.K."/>
            <person name="Hill R."/>
            <person name="Major S."/>
            <person name="Cai H."/>
            <person name="Li Y."/>
        </authorList>
    </citation>
    <scope>NUCLEOTIDE SEQUENCE [LARGE SCALE GENOMIC DNA]</scope>
    <source>
        <strain evidence="6 7">IMET F</strain>
    </source>
</reference>
<dbReference type="GO" id="GO:0016020">
    <property type="term" value="C:membrane"/>
    <property type="evidence" value="ECO:0007669"/>
    <property type="project" value="UniProtKB-SubCell"/>
</dbReference>
<evidence type="ECO:0000256" key="4">
    <source>
        <dbReference type="ARBA" id="ARBA00023136"/>
    </source>
</evidence>
<feature type="transmembrane region" description="Helical" evidence="5">
    <location>
        <begin position="54"/>
        <end position="76"/>
    </location>
</feature>
<feature type="transmembrane region" description="Helical" evidence="5">
    <location>
        <begin position="16"/>
        <end position="34"/>
    </location>
</feature>
<feature type="transmembrane region" description="Helical" evidence="5">
    <location>
        <begin position="172"/>
        <end position="192"/>
    </location>
</feature>
<keyword evidence="3 5" id="KW-1133">Transmembrane helix</keyword>
<comment type="caution">
    <text evidence="6">The sequence shown here is derived from an EMBL/GenBank/DDBJ whole genome shotgun (WGS) entry which is preliminary data.</text>
</comment>
<sequence>MIHLKKAVRSFVQSKYLDLFGATLVLVISIYNQYHLTYYFQGNVKFDVPFSEQIALIKQGAFPLGIFSTIGAVFSLLSTRFVGKQNNVGNIIGVFTTINSGTIDYFLGNHSAAITYPLTFIITYFAVIKWKKGEKIRKIDINYYLINSVGLVLGYLLVYIGTEIFGGRDDLLFFNIVSITFGLSLGANFSSALKYETTFLSWTIYNVVQLIKAFLQLNIANIAKYIFYMINAAITLGDWIWNRDVRKKAALS</sequence>
<feature type="transmembrane region" description="Helical" evidence="5">
    <location>
        <begin position="88"/>
        <end position="107"/>
    </location>
</feature>
<dbReference type="Proteomes" id="UP000238565">
    <property type="component" value="Unassembled WGS sequence"/>
</dbReference>
<gene>
    <name evidence="6" type="ORF">C3729_09505</name>
</gene>
<protein>
    <recommendedName>
        <fullName evidence="8">Nicotinamide mononucleotide transporter</fullName>
    </recommendedName>
</protein>
<dbReference type="InterPro" id="IPR006419">
    <property type="entry name" value="NMN_transpt_PnuC"/>
</dbReference>
<evidence type="ECO:0000256" key="2">
    <source>
        <dbReference type="ARBA" id="ARBA00022692"/>
    </source>
</evidence>
<dbReference type="RefSeq" id="WP_104793917.1">
    <property type="nucleotide sequence ID" value="NZ_PTPZ01000005.1"/>
</dbReference>
<evidence type="ECO:0000313" key="7">
    <source>
        <dbReference type="Proteomes" id="UP000238565"/>
    </source>
</evidence>
<dbReference type="AlphaFoldDB" id="A0A2S7I3T5"/>
<feature type="transmembrane region" description="Helical" evidence="5">
    <location>
        <begin position="225"/>
        <end position="241"/>
    </location>
</feature>
<evidence type="ECO:0008006" key="8">
    <source>
        <dbReference type="Google" id="ProtNLM"/>
    </source>
</evidence>
<dbReference type="Pfam" id="PF04973">
    <property type="entry name" value="NMN_transporter"/>
    <property type="match status" value="1"/>
</dbReference>
<name>A0A2S7I3T5_9FLAO</name>